<keyword evidence="3" id="KW-1185">Reference proteome</keyword>
<dbReference type="Proteomes" id="UP000054466">
    <property type="component" value="Unassembled WGS sequence"/>
</dbReference>
<dbReference type="InterPro" id="IPR029058">
    <property type="entry name" value="AB_hydrolase_fold"/>
</dbReference>
<dbReference type="VEuPathDB" id="FungiDB:PV07_03791"/>
<dbReference type="Gene3D" id="3.40.50.1820">
    <property type="entry name" value="alpha/beta hydrolase"/>
    <property type="match status" value="1"/>
</dbReference>
<reference evidence="2 3" key="1">
    <citation type="submission" date="2015-01" db="EMBL/GenBank/DDBJ databases">
        <title>The Genome Sequence of Cladophialophora immunda CBS83496.</title>
        <authorList>
            <consortium name="The Broad Institute Genomics Platform"/>
            <person name="Cuomo C."/>
            <person name="de Hoog S."/>
            <person name="Gorbushina A."/>
            <person name="Stielow B."/>
            <person name="Teixiera M."/>
            <person name="Abouelleil A."/>
            <person name="Chapman S.B."/>
            <person name="Priest M."/>
            <person name="Young S.K."/>
            <person name="Wortman J."/>
            <person name="Nusbaum C."/>
            <person name="Birren B."/>
        </authorList>
    </citation>
    <scope>NUCLEOTIDE SEQUENCE [LARGE SCALE GENOMIC DNA]</scope>
    <source>
        <strain evidence="2 3">CBS 83496</strain>
    </source>
</reference>
<feature type="domain" description="AB hydrolase-1" evidence="1">
    <location>
        <begin position="105"/>
        <end position="357"/>
    </location>
</feature>
<dbReference type="RefSeq" id="XP_016252447.1">
    <property type="nucleotide sequence ID" value="XM_016390545.1"/>
</dbReference>
<dbReference type="GeneID" id="27342985"/>
<dbReference type="AlphaFoldDB" id="A0A0D1ZVL5"/>
<name>A0A0D1ZVL5_9EURO</name>
<evidence type="ECO:0000259" key="1">
    <source>
        <dbReference type="Pfam" id="PF12697"/>
    </source>
</evidence>
<evidence type="ECO:0000313" key="2">
    <source>
        <dbReference type="EMBL" id="KIW32231.1"/>
    </source>
</evidence>
<dbReference type="STRING" id="569365.A0A0D1ZVL5"/>
<protein>
    <recommendedName>
        <fullName evidence="1">AB hydrolase-1 domain-containing protein</fullName>
    </recommendedName>
</protein>
<dbReference type="OrthoDB" id="5371334at2759"/>
<sequence>MTLHLCPSYTRKITSTTCLRAQGTDVTESFNSNRRSSGAQSISTGVCRWTARALSKIPDCRLITPTIECDAMKPFLLTLSNDAQLSGIYSVPGKTPTTPRYRPLIVALHGGTYSSQYFDAHPEHSVGTISETTGVPFVAIDRPGYRESSSLPTVPNGSTFAQEEGKYLHDYILPKIWAEYGLSTGASSMVVMGHSLGCSPCVVAAALHSQEADPQYPWAGVILSGRGMVSAFPQSKGEEQLARGRQLGYVEFPPGAKDFLMFGDPALGLASAEIRRISEEITHRAPFGEFEDRRLHWDHYWKGYAKQVKIPVVTAIGGRDSLFHASQQDIEEFARAFSNSPKVEAVLVANAPHCLELSYWGPAWLLRCFGFAIECATSAALQPHGGALGPTESQ</sequence>
<organism evidence="2 3">
    <name type="scientific">Cladophialophora immunda</name>
    <dbReference type="NCBI Taxonomy" id="569365"/>
    <lineage>
        <taxon>Eukaryota</taxon>
        <taxon>Fungi</taxon>
        <taxon>Dikarya</taxon>
        <taxon>Ascomycota</taxon>
        <taxon>Pezizomycotina</taxon>
        <taxon>Eurotiomycetes</taxon>
        <taxon>Chaetothyriomycetidae</taxon>
        <taxon>Chaetothyriales</taxon>
        <taxon>Herpotrichiellaceae</taxon>
        <taxon>Cladophialophora</taxon>
    </lineage>
</organism>
<proteinExistence type="predicted"/>
<dbReference type="InterPro" id="IPR000073">
    <property type="entry name" value="AB_hydrolase_1"/>
</dbReference>
<evidence type="ECO:0000313" key="3">
    <source>
        <dbReference type="Proteomes" id="UP000054466"/>
    </source>
</evidence>
<accession>A0A0D1ZVL5</accession>
<dbReference type="EMBL" id="KN847041">
    <property type="protein sequence ID" value="KIW32231.1"/>
    <property type="molecule type" value="Genomic_DNA"/>
</dbReference>
<dbReference type="HOGENOM" id="CLU_058851_1_0_1"/>
<dbReference type="Pfam" id="PF12697">
    <property type="entry name" value="Abhydrolase_6"/>
    <property type="match status" value="1"/>
</dbReference>
<gene>
    <name evidence="2" type="ORF">PV07_03791</name>
</gene>
<dbReference type="SUPFAM" id="SSF53474">
    <property type="entry name" value="alpha/beta-Hydrolases"/>
    <property type="match status" value="1"/>
</dbReference>